<proteinExistence type="predicted"/>
<gene>
    <name evidence="4" type="ORF">CSOJ01_03491</name>
</gene>
<evidence type="ECO:0000259" key="3">
    <source>
        <dbReference type="Pfam" id="PF24883"/>
    </source>
</evidence>
<dbReference type="InterPro" id="IPR054471">
    <property type="entry name" value="GPIID_WHD"/>
</dbReference>
<protein>
    <submittedName>
        <fullName evidence="4">NACHT domain protein</fullName>
    </submittedName>
</protein>
<keyword evidence="5" id="KW-1185">Reference proteome</keyword>
<accession>A0A8H6JLT8</accession>
<reference evidence="4 5" key="1">
    <citation type="journal article" date="2020" name="Phytopathology">
        <title>Genome Sequence Resources of Colletotrichum truncatum, C. plurivorum, C. musicola, and C. sojae: Four Species Pathogenic to Soybean (Glycine max).</title>
        <authorList>
            <person name="Rogerio F."/>
            <person name="Boufleur T.R."/>
            <person name="Ciampi-Guillardi M."/>
            <person name="Sukno S.A."/>
            <person name="Thon M.R."/>
            <person name="Massola Junior N.S."/>
            <person name="Baroncelli R."/>
        </authorList>
    </citation>
    <scope>NUCLEOTIDE SEQUENCE [LARGE SCALE GENOMIC DNA]</scope>
    <source>
        <strain evidence="4 5">LFN0009</strain>
    </source>
</reference>
<dbReference type="Pfam" id="PF22939">
    <property type="entry name" value="WHD_GPIID"/>
    <property type="match status" value="1"/>
</dbReference>
<dbReference type="Proteomes" id="UP000652219">
    <property type="component" value="Unassembled WGS sequence"/>
</dbReference>
<evidence type="ECO:0000256" key="1">
    <source>
        <dbReference type="ARBA" id="ARBA00022737"/>
    </source>
</evidence>
<name>A0A8H6JLT8_9PEZI</name>
<keyword evidence="1" id="KW-0677">Repeat</keyword>
<dbReference type="EMBL" id="WIGN01000034">
    <property type="protein sequence ID" value="KAF6815604.1"/>
    <property type="molecule type" value="Genomic_DNA"/>
</dbReference>
<evidence type="ECO:0000313" key="5">
    <source>
        <dbReference type="Proteomes" id="UP000652219"/>
    </source>
</evidence>
<dbReference type="PANTHER" id="PTHR10039:SF14">
    <property type="entry name" value="NACHT DOMAIN-CONTAINING PROTEIN"/>
    <property type="match status" value="1"/>
</dbReference>
<sequence>MATNGYDPVQQAFESAKRDFKSSLKQEELYRQILETTSIEQVYDATDKLQNEQAKKGHLRNVSKIDGYLNRLREYAGVVEWANVLKQSFDAIVDAIEEIGILLPEFTEMTRIFGDNARIQEMLVLFKDILDFYLATLKFFSSSRLTFVFEALWPGRREKIKMVGKLIKQHALLLRNKVQWSDIREAHEARHRQMEHFQLTERALMEQEYNSIRTHVSPKSYDDDLNRLQSSICPGTGNWLLRDKVFRGWMDRSCAVLIANPVAQGDSGIRKQDLRNNLDLAVGLFESLLRCAGLVYIVIDGVDEIEEKERSRLLEQLLRVSKSCQDCRILLSSRSESDLIAILKDDTVKIEVHHRNSGGVQVLRQPPHGSAVSGESLRSRIPSRNRTLVGTTRTYRKRYGRIFNKVNQTVTLKDKARRILGWICCAPSPLTRREIEHALLIDPEDTDGEARVVSVLDVFRVCGPILEVVDDYVQFVHFTAKEYILDEKTSDRIVLSAATLSLTERCITYLGQAHHDPELPVKEVGFNLRSGAYRFHDFATLFWLELLKRFLVLNETNKLPEDLVDGLKNLYSERYLCESQASAENQGSKEGFDIIDPQHAHFQQMLESVSGFQKIADNADYQLGKGPTMNLLAHAQPFSTTAG</sequence>
<feature type="domain" description="Nephrocystin 3-like N-terminal" evidence="3">
    <location>
        <begin position="267"/>
        <end position="334"/>
    </location>
</feature>
<evidence type="ECO:0000259" key="2">
    <source>
        <dbReference type="Pfam" id="PF22939"/>
    </source>
</evidence>
<dbReference type="PANTHER" id="PTHR10039">
    <property type="entry name" value="AMELOGENIN"/>
    <property type="match status" value="1"/>
</dbReference>
<dbReference type="Pfam" id="PF24883">
    <property type="entry name" value="NPHP3_N"/>
    <property type="match status" value="1"/>
</dbReference>
<organism evidence="4 5">
    <name type="scientific">Colletotrichum sojae</name>
    <dbReference type="NCBI Taxonomy" id="2175907"/>
    <lineage>
        <taxon>Eukaryota</taxon>
        <taxon>Fungi</taxon>
        <taxon>Dikarya</taxon>
        <taxon>Ascomycota</taxon>
        <taxon>Pezizomycotina</taxon>
        <taxon>Sordariomycetes</taxon>
        <taxon>Hypocreomycetidae</taxon>
        <taxon>Glomerellales</taxon>
        <taxon>Glomerellaceae</taxon>
        <taxon>Colletotrichum</taxon>
        <taxon>Colletotrichum orchidearum species complex</taxon>
    </lineage>
</organism>
<dbReference type="InterPro" id="IPR056884">
    <property type="entry name" value="NPHP3-like_N"/>
</dbReference>
<comment type="caution">
    <text evidence="4">The sequence shown here is derived from an EMBL/GenBank/DDBJ whole genome shotgun (WGS) entry which is preliminary data.</text>
</comment>
<dbReference type="AlphaFoldDB" id="A0A8H6JLT8"/>
<feature type="domain" description="GPI inositol-deacylase winged helix" evidence="2">
    <location>
        <begin position="406"/>
        <end position="488"/>
    </location>
</feature>
<evidence type="ECO:0000313" key="4">
    <source>
        <dbReference type="EMBL" id="KAF6815604.1"/>
    </source>
</evidence>